<name>A0A1I4FKK4_9RHOB</name>
<gene>
    <name evidence="2" type="ORF">SAMN04488036_10630</name>
</gene>
<dbReference type="Proteomes" id="UP000198851">
    <property type="component" value="Unassembled WGS sequence"/>
</dbReference>
<protein>
    <submittedName>
        <fullName evidence="2">Uncharacterized protein</fullName>
    </submittedName>
</protein>
<dbReference type="STRING" id="1280847.SAMN04488036_10630"/>
<evidence type="ECO:0000313" key="2">
    <source>
        <dbReference type="EMBL" id="SFL16971.1"/>
    </source>
</evidence>
<dbReference type="AlphaFoldDB" id="A0A1I4FKK4"/>
<dbReference type="EMBL" id="FOSZ01000006">
    <property type="protein sequence ID" value="SFL16971.1"/>
    <property type="molecule type" value="Genomic_DNA"/>
</dbReference>
<reference evidence="3" key="1">
    <citation type="submission" date="2016-10" db="EMBL/GenBank/DDBJ databases">
        <authorList>
            <person name="Varghese N."/>
            <person name="Submissions S."/>
        </authorList>
    </citation>
    <scope>NUCLEOTIDE SEQUENCE [LARGE SCALE GENOMIC DNA]</scope>
    <source>
        <strain evidence="3">DSM 28453</strain>
    </source>
</reference>
<accession>A0A1I4FKK4</accession>
<feature type="region of interest" description="Disordered" evidence="1">
    <location>
        <begin position="1"/>
        <end position="23"/>
    </location>
</feature>
<evidence type="ECO:0000313" key="3">
    <source>
        <dbReference type="Proteomes" id="UP000198851"/>
    </source>
</evidence>
<keyword evidence="3" id="KW-1185">Reference proteome</keyword>
<sequence length="89" mass="9526">MTKTALKAADTPSDTVNGPNSPRRKLANVLWAMDQLEKGHTPHKGALSDQDRESWALDMPEYLKKAAAIEAGLQARGLVLCPSKAAPSS</sequence>
<dbReference type="RefSeq" id="WP_093324678.1">
    <property type="nucleotide sequence ID" value="NZ_FOSZ01000006.1"/>
</dbReference>
<evidence type="ECO:0000256" key="1">
    <source>
        <dbReference type="SAM" id="MobiDB-lite"/>
    </source>
</evidence>
<organism evidence="2 3">
    <name type="scientific">Shimia haliotis</name>
    <dbReference type="NCBI Taxonomy" id="1280847"/>
    <lineage>
        <taxon>Bacteria</taxon>
        <taxon>Pseudomonadati</taxon>
        <taxon>Pseudomonadota</taxon>
        <taxon>Alphaproteobacteria</taxon>
        <taxon>Rhodobacterales</taxon>
        <taxon>Roseobacteraceae</taxon>
    </lineage>
</organism>
<proteinExistence type="predicted"/>